<dbReference type="AlphaFoldDB" id="A0A409Y384"/>
<evidence type="ECO:0000313" key="3">
    <source>
        <dbReference type="Proteomes" id="UP000284706"/>
    </source>
</evidence>
<gene>
    <name evidence="2" type="ORF">CVT26_002794</name>
</gene>
<protein>
    <submittedName>
        <fullName evidence="2">Uncharacterized protein</fullName>
    </submittedName>
</protein>
<keyword evidence="3" id="KW-1185">Reference proteome</keyword>
<accession>A0A409Y384</accession>
<reference evidence="2 3" key="1">
    <citation type="journal article" date="2018" name="Evol. Lett.">
        <title>Horizontal gene cluster transfer increased hallucinogenic mushroom diversity.</title>
        <authorList>
            <person name="Reynolds H.T."/>
            <person name="Vijayakumar V."/>
            <person name="Gluck-Thaler E."/>
            <person name="Korotkin H.B."/>
            <person name="Matheny P.B."/>
            <person name="Slot J.C."/>
        </authorList>
    </citation>
    <scope>NUCLEOTIDE SEQUENCE [LARGE SCALE GENOMIC DNA]</scope>
    <source>
        <strain evidence="2 3">SRW20</strain>
    </source>
</reference>
<organism evidence="2 3">
    <name type="scientific">Gymnopilus dilepis</name>
    <dbReference type="NCBI Taxonomy" id="231916"/>
    <lineage>
        <taxon>Eukaryota</taxon>
        <taxon>Fungi</taxon>
        <taxon>Dikarya</taxon>
        <taxon>Basidiomycota</taxon>
        <taxon>Agaricomycotina</taxon>
        <taxon>Agaricomycetes</taxon>
        <taxon>Agaricomycetidae</taxon>
        <taxon>Agaricales</taxon>
        <taxon>Agaricineae</taxon>
        <taxon>Hymenogastraceae</taxon>
        <taxon>Gymnopilus</taxon>
    </lineage>
</organism>
<sequence length="432" mass="47129">MTDTTVSLYDQRLASGVYASIAQDIRRLGTAFLGAASFNQQFIRVAPKWPPHFSYKPKAGDSSKEYRCILFGEIASAALGTILCAAGNHAFEGADNMLVHLTDDSKSRDVLAMICPKKAPAALRAMFNNQLATLGEIRAYDEEEEKMAQKTPYVKDFVWSSNPDAPDAVADIFVVHLPVKYQKPGGGSGAATAFKRFQKQTVYDEDDAEDNSVPEPPPTDAGPTAGTDFHVPTGNEIHVGACYDPRLLYDYRGPAFKLVNNKLIQHDIRDVDDNLIAPWAAYDELRPGTLVLVEATIHCFRFNVNGKRERKVYQLHAERVNVLAKSNTEVEIRVPPVIPPHLQPATPSPVPAIEAAEDASAAFANFRKRKAISTVADCDNGTPTKAAKPDDSDTKVDKGKKPAHDDNAPGPSKLRRPGRKSANNGEGMDCDN</sequence>
<dbReference type="EMBL" id="NHYE01001240">
    <property type="protein sequence ID" value="PPQ97506.1"/>
    <property type="molecule type" value="Genomic_DNA"/>
</dbReference>
<dbReference type="Proteomes" id="UP000284706">
    <property type="component" value="Unassembled WGS sequence"/>
</dbReference>
<name>A0A409Y384_9AGAR</name>
<evidence type="ECO:0000256" key="1">
    <source>
        <dbReference type="SAM" id="MobiDB-lite"/>
    </source>
</evidence>
<proteinExistence type="predicted"/>
<feature type="region of interest" description="Disordered" evidence="1">
    <location>
        <begin position="204"/>
        <end position="228"/>
    </location>
</feature>
<feature type="region of interest" description="Disordered" evidence="1">
    <location>
        <begin position="376"/>
        <end position="432"/>
    </location>
</feature>
<evidence type="ECO:0000313" key="2">
    <source>
        <dbReference type="EMBL" id="PPQ97506.1"/>
    </source>
</evidence>
<dbReference type="InParanoid" id="A0A409Y384"/>
<comment type="caution">
    <text evidence="2">The sequence shown here is derived from an EMBL/GenBank/DDBJ whole genome shotgun (WGS) entry which is preliminary data.</text>
</comment>
<dbReference type="OrthoDB" id="3060725at2759"/>
<feature type="compositionally biased region" description="Basic and acidic residues" evidence="1">
    <location>
        <begin position="387"/>
        <end position="407"/>
    </location>
</feature>